<dbReference type="Gene3D" id="3.60.15.10">
    <property type="entry name" value="Ribonuclease Z/Hydroxyacylglutathione hydrolase-like"/>
    <property type="match status" value="1"/>
</dbReference>
<dbReference type="GeneID" id="303306150"/>
<dbReference type="InterPro" id="IPR001279">
    <property type="entry name" value="Metallo-B-lactamas"/>
</dbReference>
<evidence type="ECO:0000259" key="1">
    <source>
        <dbReference type="Pfam" id="PF00753"/>
    </source>
</evidence>
<proteinExistence type="predicted"/>
<protein>
    <recommendedName>
        <fullName evidence="1">Metallo-beta-lactamase domain-containing protein</fullName>
    </recommendedName>
</protein>
<feature type="domain" description="Metallo-beta-lactamase" evidence="1">
    <location>
        <begin position="4"/>
        <end position="73"/>
    </location>
</feature>
<evidence type="ECO:0000313" key="3">
    <source>
        <dbReference type="Proteomes" id="UP000606115"/>
    </source>
</evidence>
<comment type="caution">
    <text evidence="2">The sequence shown here is derived from an EMBL/GenBank/DDBJ whole genome shotgun (WGS) entry which is preliminary data.</text>
</comment>
<sequence>MLFTPGHTHGRYSYYFPDHGALVAGDAIVTYNPYRAMSSPQIVSDAATVDLKRALESLAVLAATGTQTVLLGHGEPWHQGLEQLVRIARSHGSS</sequence>
<name>A0ABQ2DAH3_9MICC</name>
<dbReference type="Pfam" id="PF00753">
    <property type="entry name" value="Lactamase_B"/>
    <property type="match status" value="1"/>
</dbReference>
<dbReference type="RefSeq" id="WP_382344446.1">
    <property type="nucleotide sequence ID" value="NZ_BMKX01000001.1"/>
</dbReference>
<evidence type="ECO:0000313" key="2">
    <source>
        <dbReference type="EMBL" id="GGJ50083.1"/>
    </source>
</evidence>
<accession>A0ABQ2DAH3</accession>
<gene>
    <name evidence="2" type="ORF">GCM10007173_05700</name>
</gene>
<dbReference type="Proteomes" id="UP000606115">
    <property type="component" value="Unassembled WGS sequence"/>
</dbReference>
<dbReference type="InterPro" id="IPR036866">
    <property type="entry name" value="RibonucZ/Hydroxyglut_hydro"/>
</dbReference>
<keyword evidence="3" id="KW-1185">Reference proteome</keyword>
<reference evidence="3" key="1">
    <citation type="journal article" date="2019" name="Int. J. Syst. Evol. Microbiol.">
        <title>The Global Catalogue of Microorganisms (GCM) 10K type strain sequencing project: providing services to taxonomists for standard genome sequencing and annotation.</title>
        <authorList>
            <consortium name="The Broad Institute Genomics Platform"/>
            <consortium name="The Broad Institute Genome Sequencing Center for Infectious Disease"/>
            <person name="Wu L."/>
            <person name="Ma J."/>
        </authorList>
    </citation>
    <scope>NUCLEOTIDE SEQUENCE [LARGE SCALE GENOMIC DNA]</scope>
    <source>
        <strain evidence="3">CGMCC 1.3685</strain>
    </source>
</reference>
<dbReference type="EMBL" id="BMKX01000001">
    <property type="protein sequence ID" value="GGJ50083.1"/>
    <property type="molecule type" value="Genomic_DNA"/>
</dbReference>
<dbReference type="SUPFAM" id="SSF56281">
    <property type="entry name" value="Metallo-hydrolase/oxidoreductase"/>
    <property type="match status" value="1"/>
</dbReference>
<organism evidence="2 3">
    <name type="scientific">Glutamicibacter ardleyensis</name>
    <dbReference type="NCBI Taxonomy" id="225894"/>
    <lineage>
        <taxon>Bacteria</taxon>
        <taxon>Bacillati</taxon>
        <taxon>Actinomycetota</taxon>
        <taxon>Actinomycetes</taxon>
        <taxon>Micrococcales</taxon>
        <taxon>Micrococcaceae</taxon>
        <taxon>Glutamicibacter</taxon>
    </lineage>
</organism>